<feature type="region of interest" description="Disordered" evidence="1">
    <location>
        <begin position="24"/>
        <end position="188"/>
    </location>
</feature>
<evidence type="ECO:0000256" key="1">
    <source>
        <dbReference type="SAM" id="MobiDB-lite"/>
    </source>
</evidence>
<reference evidence="2" key="1">
    <citation type="submission" date="2015-02" db="EMBL/GenBank/DDBJ databases">
        <authorList>
            <person name="Chooi Y.-H."/>
        </authorList>
    </citation>
    <scope>NUCLEOTIDE SEQUENCE</scope>
    <source>
        <tissue evidence="2">Mantle</tissue>
    </source>
</reference>
<feature type="compositionally biased region" description="Polar residues" evidence="1">
    <location>
        <begin position="86"/>
        <end position="128"/>
    </location>
</feature>
<evidence type="ECO:0000313" key="2">
    <source>
        <dbReference type="EMBL" id="AKS48172.1"/>
    </source>
</evidence>
<dbReference type="EMBL" id="KP757808">
    <property type="protein sequence ID" value="AKS48172.1"/>
    <property type="molecule type" value="mRNA"/>
</dbReference>
<feature type="compositionally biased region" description="Polar residues" evidence="1">
    <location>
        <begin position="176"/>
        <end position="188"/>
    </location>
</feature>
<name>A0A0K0YB35_MYTCO</name>
<feature type="compositionally biased region" description="Acidic residues" evidence="1">
    <location>
        <begin position="140"/>
        <end position="153"/>
    </location>
</feature>
<sequence length="188" mass="21216">MENRAEFLSESANARTSKNAVLKSIDGEKENEEEVDFSPITMKLNRRRMATRPNNPDEDDSDVMQLSPSTPRKPTSALKLKRPQLISATKPNDPKASQLSPNTPKDPTASHLSPSKPNNPKDSQSNAIKKTLQRKKWSDFDSDSSEWESDDDLTSDRNRKSKSNEILSRLKFPNRTPLTKPNNPKESQ</sequence>
<protein>
    <submittedName>
        <fullName evidence="2">SKP-rich protein-1</fullName>
    </submittedName>
</protein>
<proteinExistence type="evidence at transcript level"/>
<dbReference type="AlphaFoldDB" id="A0A0K0YB35"/>
<accession>A0A0K0YB35</accession>
<feature type="non-terminal residue" evidence="2">
    <location>
        <position position="188"/>
    </location>
</feature>
<feature type="compositionally biased region" description="Polar residues" evidence="1">
    <location>
        <begin position="64"/>
        <end position="73"/>
    </location>
</feature>
<organism evidence="2">
    <name type="scientific">Mytilus coruscus</name>
    <name type="common">Sea mussel</name>
    <dbReference type="NCBI Taxonomy" id="42192"/>
    <lineage>
        <taxon>Eukaryota</taxon>
        <taxon>Metazoa</taxon>
        <taxon>Spiralia</taxon>
        <taxon>Lophotrochozoa</taxon>
        <taxon>Mollusca</taxon>
        <taxon>Bivalvia</taxon>
        <taxon>Autobranchia</taxon>
        <taxon>Pteriomorphia</taxon>
        <taxon>Mytilida</taxon>
        <taxon>Mytiloidea</taxon>
        <taxon>Mytilidae</taxon>
        <taxon>Mytilinae</taxon>
        <taxon>Mytilus</taxon>
    </lineage>
</organism>